<dbReference type="AlphaFoldDB" id="A0A9D2SZH0"/>
<evidence type="ECO:0000313" key="2">
    <source>
        <dbReference type="Proteomes" id="UP000823882"/>
    </source>
</evidence>
<protein>
    <recommendedName>
        <fullName evidence="3">DUF4430 domain-containing protein</fullName>
    </recommendedName>
</protein>
<dbReference type="Proteomes" id="UP000823882">
    <property type="component" value="Unassembled WGS sequence"/>
</dbReference>
<reference evidence="1" key="1">
    <citation type="journal article" date="2021" name="PeerJ">
        <title>Extensive microbial diversity within the chicken gut microbiome revealed by metagenomics and culture.</title>
        <authorList>
            <person name="Gilroy R."/>
            <person name="Ravi A."/>
            <person name="Getino M."/>
            <person name="Pursley I."/>
            <person name="Horton D.L."/>
            <person name="Alikhan N.F."/>
            <person name="Baker D."/>
            <person name="Gharbi K."/>
            <person name="Hall N."/>
            <person name="Watson M."/>
            <person name="Adriaenssens E.M."/>
            <person name="Foster-Nyarko E."/>
            <person name="Jarju S."/>
            <person name="Secka A."/>
            <person name="Antonio M."/>
            <person name="Oren A."/>
            <person name="Chaudhuri R.R."/>
            <person name="La Ragione R."/>
            <person name="Hildebrand F."/>
            <person name="Pallen M.J."/>
        </authorList>
    </citation>
    <scope>NUCLEOTIDE SEQUENCE</scope>
    <source>
        <strain evidence="1">CHK186-1790</strain>
    </source>
</reference>
<reference evidence="1" key="2">
    <citation type="submission" date="2021-04" db="EMBL/GenBank/DDBJ databases">
        <authorList>
            <person name="Gilroy R."/>
        </authorList>
    </citation>
    <scope>NUCLEOTIDE SEQUENCE</scope>
    <source>
        <strain evidence="1">CHK186-1790</strain>
    </source>
</reference>
<comment type="caution">
    <text evidence="1">The sequence shown here is derived from an EMBL/GenBank/DDBJ whole genome shotgun (WGS) entry which is preliminary data.</text>
</comment>
<accession>A0A9D2SZH0</accession>
<dbReference type="EMBL" id="DWWJ01000010">
    <property type="protein sequence ID" value="HJC40049.1"/>
    <property type="molecule type" value="Genomic_DNA"/>
</dbReference>
<dbReference type="Gene3D" id="2.170.130.30">
    <property type="match status" value="1"/>
</dbReference>
<organism evidence="1 2">
    <name type="scientific">Candidatus Intestinimonas pullistercoris</name>
    <dbReference type="NCBI Taxonomy" id="2838623"/>
    <lineage>
        <taxon>Bacteria</taxon>
        <taxon>Bacillati</taxon>
        <taxon>Bacillota</taxon>
        <taxon>Clostridia</taxon>
        <taxon>Eubacteriales</taxon>
        <taxon>Intestinimonas</taxon>
    </lineage>
</organism>
<evidence type="ECO:0008006" key="3">
    <source>
        <dbReference type="Google" id="ProtNLM"/>
    </source>
</evidence>
<evidence type="ECO:0000313" key="1">
    <source>
        <dbReference type="EMBL" id="HJC40049.1"/>
    </source>
</evidence>
<proteinExistence type="predicted"/>
<name>A0A9D2SZH0_9FIRM</name>
<gene>
    <name evidence="1" type="ORF">H9701_00660</name>
</gene>
<sequence>MKSKKLWLGLGALVIVAAVLLLVYRTFAPKPVEGAKTVTVEIVHGDGSTRTVELHTDAGYLGEALDQEEGLVEGEEGPYGLYIKTVDGETASDADRTWWCITKDGGEVTTSADLTPIADGEHYELTLMGY</sequence>